<dbReference type="Pfam" id="PF00494">
    <property type="entry name" value="SQS_PSY"/>
    <property type="match status" value="1"/>
</dbReference>
<comment type="pathway">
    <text evidence="1">Carotenoid biosynthesis; phytoene biosynthesis.</text>
</comment>
<dbReference type="PROSITE" id="PS01044">
    <property type="entry name" value="SQUALEN_PHYTOEN_SYN_1"/>
    <property type="match status" value="1"/>
</dbReference>
<name>A0A841FJ91_9ACTN</name>
<gene>
    <name evidence="3" type="ORF">HNR73_002867</name>
</gene>
<proteinExistence type="predicted"/>
<dbReference type="GO" id="GO:0051996">
    <property type="term" value="F:squalene synthase [NAD(P)H] activity"/>
    <property type="evidence" value="ECO:0007669"/>
    <property type="project" value="InterPro"/>
</dbReference>
<organism evidence="3 4">
    <name type="scientific">Phytomonospora endophytica</name>
    <dbReference type="NCBI Taxonomy" id="714109"/>
    <lineage>
        <taxon>Bacteria</taxon>
        <taxon>Bacillati</taxon>
        <taxon>Actinomycetota</taxon>
        <taxon>Actinomycetes</taxon>
        <taxon>Micromonosporales</taxon>
        <taxon>Micromonosporaceae</taxon>
        <taxon>Phytomonospora</taxon>
    </lineage>
</organism>
<dbReference type="InterPro" id="IPR019845">
    <property type="entry name" value="Squalene/phytoene_synthase_CS"/>
</dbReference>
<dbReference type="Gene3D" id="1.10.600.10">
    <property type="entry name" value="Farnesyl Diphosphate Synthase"/>
    <property type="match status" value="1"/>
</dbReference>
<evidence type="ECO:0000313" key="3">
    <source>
        <dbReference type="EMBL" id="MBB6035013.1"/>
    </source>
</evidence>
<protein>
    <submittedName>
        <fullName evidence="3">Phytoene synthase</fullName>
        <ecNumber evidence="3">2.5.1.32</ecNumber>
    </submittedName>
</protein>
<dbReference type="PANTHER" id="PTHR31480">
    <property type="entry name" value="BIFUNCTIONAL LYCOPENE CYCLASE/PHYTOENE SYNTHASE"/>
    <property type="match status" value="1"/>
</dbReference>
<dbReference type="SFLD" id="SFLDG01212">
    <property type="entry name" value="Phytoene_synthase_like"/>
    <property type="match status" value="1"/>
</dbReference>
<dbReference type="EC" id="2.5.1.32" evidence="3"/>
<dbReference type="InterPro" id="IPR008949">
    <property type="entry name" value="Isoprenoid_synthase_dom_sf"/>
</dbReference>
<keyword evidence="2 3" id="KW-0808">Transferase</keyword>
<dbReference type="GO" id="GO:0004311">
    <property type="term" value="F:geranylgeranyl diphosphate synthase activity"/>
    <property type="evidence" value="ECO:0007669"/>
    <property type="project" value="InterPro"/>
</dbReference>
<dbReference type="EMBL" id="JACHGT010000005">
    <property type="protein sequence ID" value="MBB6035013.1"/>
    <property type="molecule type" value="Genomic_DNA"/>
</dbReference>
<sequence>MIAPTGTEPALAESYAHCRRLHRRHGRTYYLATRLLPGAIRPHVHALYGFARYADDIVDTRPGDTPEERAEALRAWSDGFLAGLRGDMPSGDPILPAILDTVTRFRLPVGEFEAFLASMAADLTVTAYDTYEDLLAYMAGSAAAIGSLMLPILGSADRDAAEGPARELGNAFQLTNFIRDVGEDLDRGRVYLPRADLDAFGVTVADLRARRTTAAIRALVEFEIERAEAHYRAAAPGVAMLDVGSRPCVRAAYTLYRDILTAVRRGGHRVLEQRATVPASRRLGVALREIGRACARR</sequence>
<evidence type="ECO:0000256" key="1">
    <source>
        <dbReference type="ARBA" id="ARBA00004684"/>
    </source>
</evidence>
<comment type="caution">
    <text evidence="3">The sequence shown here is derived from an EMBL/GenBank/DDBJ whole genome shotgun (WGS) entry which is preliminary data.</text>
</comment>
<dbReference type="RefSeq" id="WP_239122218.1">
    <property type="nucleotide sequence ID" value="NZ_BONT01000059.1"/>
</dbReference>
<reference evidence="3 4" key="1">
    <citation type="submission" date="2020-08" db="EMBL/GenBank/DDBJ databases">
        <title>Genomic Encyclopedia of Type Strains, Phase IV (KMG-IV): sequencing the most valuable type-strain genomes for metagenomic binning, comparative biology and taxonomic classification.</title>
        <authorList>
            <person name="Goeker M."/>
        </authorList>
    </citation>
    <scope>NUCLEOTIDE SEQUENCE [LARGE SCALE GENOMIC DNA]</scope>
    <source>
        <strain evidence="3 4">YIM 65646</strain>
    </source>
</reference>
<evidence type="ECO:0000313" key="4">
    <source>
        <dbReference type="Proteomes" id="UP000548476"/>
    </source>
</evidence>
<dbReference type="CDD" id="cd00683">
    <property type="entry name" value="Trans_IPPS_HH"/>
    <property type="match status" value="1"/>
</dbReference>
<keyword evidence="4" id="KW-1185">Reference proteome</keyword>
<dbReference type="InterPro" id="IPR033904">
    <property type="entry name" value="Trans_IPPS_HH"/>
</dbReference>
<accession>A0A841FJ91</accession>
<dbReference type="SFLD" id="SFLDG01018">
    <property type="entry name" value="Squalene/Phytoene_Synthase_Lik"/>
    <property type="match status" value="1"/>
</dbReference>
<dbReference type="InterPro" id="IPR002060">
    <property type="entry name" value="Squ/phyt_synthse"/>
</dbReference>
<dbReference type="AlphaFoldDB" id="A0A841FJ91"/>
<dbReference type="SFLD" id="SFLDS00005">
    <property type="entry name" value="Isoprenoid_Synthase_Type_I"/>
    <property type="match status" value="1"/>
</dbReference>
<dbReference type="PROSITE" id="PS01045">
    <property type="entry name" value="SQUALEN_PHYTOEN_SYN_2"/>
    <property type="match status" value="1"/>
</dbReference>
<dbReference type="GO" id="GO:0016117">
    <property type="term" value="P:carotenoid biosynthetic process"/>
    <property type="evidence" value="ECO:0007669"/>
    <property type="project" value="UniProtKB-ARBA"/>
</dbReference>
<dbReference type="Proteomes" id="UP000548476">
    <property type="component" value="Unassembled WGS sequence"/>
</dbReference>
<dbReference type="InterPro" id="IPR044843">
    <property type="entry name" value="Trans_IPPS_bact-type"/>
</dbReference>
<dbReference type="UniPathway" id="UPA00799"/>
<dbReference type="SUPFAM" id="SSF48576">
    <property type="entry name" value="Terpenoid synthases"/>
    <property type="match status" value="1"/>
</dbReference>
<evidence type="ECO:0000256" key="2">
    <source>
        <dbReference type="ARBA" id="ARBA00022679"/>
    </source>
</evidence>